<keyword evidence="6 7" id="KW-0472">Membrane</keyword>
<keyword evidence="5 7" id="KW-1133">Transmembrane helix</keyword>
<sequence>MRAVIVAIGVAFLVSLFLTPVGIRVFTALKAGQPIRTIGPQTHLGKKGTPTMGGVVFIIATVIAYVAGHAVLTTLPSQQIAQDRPTITALVLLGLFVFCGAVGFLDDFIKVRKRNSGGLSARGKLIGQMLVGGIFGVIALYFPSTMVGLEGQRISDETVGSETISFIRDIEWAQVGKAGSVIIFIFVIMSMSNAVNLTDGLDGLATGASVMVLGAYSIIGFWQYRHWCADPNYTMDYCYSVRDPLEISMIAGAAAGACVGFLWWNTSPARIFMGDTGALGLGGLIGGLAMASRTMLLVLILGGLFLIITMSVVIQIISFKTTGKRVFRMSPLQHHFELAGWSEVNIVVRFWIVAGIGVAIGLGIFYSEFLAATS</sequence>
<evidence type="ECO:0000256" key="4">
    <source>
        <dbReference type="ARBA" id="ARBA00022692"/>
    </source>
</evidence>
<organism evidence="10 11">
    <name type="scientific">Catenuloplanes indicus</name>
    <dbReference type="NCBI Taxonomy" id="137267"/>
    <lineage>
        <taxon>Bacteria</taxon>
        <taxon>Bacillati</taxon>
        <taxon>Actinomycetota</taxon>
        <taxon>Actinomycetes</taxon>
        <taxon>Micromonosporales</taxon>
        <taxon>Micromonosporaceae</taxon>
        <taxon>Catenuloplanes</taxon>
    </lineage>
</organism>
<dbReference type="Pfam" id="PF00953">
    <property type="entry name" value="Glycos_transf_4"/>
    <property type="match status" value="1"/>
</dbReference>
<evidence type="ECO:0000256" key="9">
    <source>
        <dbReference type="PIRSR" id="PIRSR600715-1"/>
    </source>
</evidence>
<keyword evidence="7" id="KW-1003">Cell membrane</keyword>
<dbReference type="GO" id="GO:0008360">
    <property type="term" value="P:regulation of cell shape"/>
    <property type="evidence" value="ECO:0007669"/>
    <property type="project" value="UniProtKB-KW"/>
</dbReference>
<feature type="transmembrane region" description="Helical" evidence="7">
    <location>
        <begin position="178"/>
        <end position="197"/>
    </location>
</feature>
<dbReference type="GO" id="GO:0046872">
    <property type="term" value="F:metal ion binding"/>
    <property type="evidence" value="ECO:0007669"/>
    <property type="project" value="UniProtKB-KW"/>
</dbReference>
<comment type="subcellular location">
    <subcellularLocation>
        <location evidence="7">Cell membrane</location>
        <topology evidence="7">Multi-pass membrane protein</topology>
    </subcellularLocation>
    <subcellularLocation>
        <location evidence="1">Membrane</location>
        <topology evidence="1">Multi-pass membrane protein</topology>
    </subcellularLocation>
</comment>
<evidence type="ECO:0000256" key="6">
    <source>
        <dbReference type="ARBA" id="ARBA00023136"/>
    </source>
</evidence>
<evidence type="ECO:0000256" key="8">
    <source>
        <dbReference type="NCBIfam" id="TIGR00445"/>
    </source>
</evidence>
<feature type="transmembrane region" description="Helical" evidence="7">
    <location>
        <begin position="54"/>
        <end position="75"/>
    </location>
</feature>
<feature type="transmembrane region" description="Helical" evidence="7">
    <location>
        <begin position="245"/>
        <end position="264"/>
    </location>
</feature>
<feature type="binding site" evidence="9">
    <location>
        <position position="196"/>
    </location>
    <ligand>
        <name>Mg(2+)</name>
        <dbReference type="ChEBI" id="CHEBI:18420"/>
    </ligand>
</feature>
<name>A0AAE3VZI5_9ACTN</name>
<protein>
    <recommendedName>
        <fullName evidence="7 8">Phospho-N-acetylmuramoyl-pentapeptide-transferase</fullName>
        <ecNumber evidence="7 8">2.7.8.13</ecNumber>
    </recommendedName>
    <alternativeName>
        <fullName evidence="7">UDP-MurNAc-pentapeptide phosphotransferase</fullName>
    </alternativeName>
</protein>
<dbReference type="Pfam" id="PF10555">
    <property type="entry name" value="MraY_sig1"/>
    <property type="match status" value="1"/>
</dbReference>
<evidence type="ECO:0000313" key="10">
    <source>
        <dbReference type="EMBL" id="MDQ0365845.1"/>
    </source>
</evidence>
<keyword evidence="4 7" id="KW-0812">Transmembrane</keyword>
<evidence type="ECO:0000256" key="3">
    <source>
        <dbReference type="ARBA" id="ARBA00022679"/>
    </source>
</evidence>
<feature type="transmembrane region" description="Helical" evidence="7">
    <location>
        <begin position="270"/>
        <end position="289"/>
    </location>
</feature>
<comment type="catalytic activity">
    <reaction evidence="7">
        <text>UDP-N-acetyl-alpha-D-muramoyl-L-alanyl-gamma-D-glutamyl-meso-2,6-diaminopimeloyl-D-alanyl-D-alanine + di-trans,octa-cis-undecaprenyl phosphate = di-trans,octa-cis-undecaprenyl diphospho-N-acetyl-alpha-D-muramoyl-L-alanyl-D-glutamyl-meso-2,6-diaminopimeloyl-D-alanyl-D-alanine + UMP</text>
        <dbReference type="Rhea" id="RHEA:28386"/>
        <dbReference type="ChEBI" id="CHEBI:57865"/>
        <dbReference type="ChEBI" id="CHEBI:60392"/>
        <dbReference type="ChEBI" id="CHEBI:61386"/>
        <dbReference type="ChEBI" id="CHEBI:61387"/>
        <dbReference type="EC" id="2.7.8.13"/>
    </reaction>
</comment>
<comment type="caution">
    <text evidence="10">The sequence shown here is derived from an EMBL/GenBank/DDBJ whole genome shotgun (WGS) entry which is preliminary data.</text>
</comment>
<comment type="function">
    <text evidence="7">Catalyzes the initial step of the lipid cycle reactions in the biosynthesis of the cell wall peptidoglycan: transfers peptidoglycan precursor phospho-MurNAc-pentapeptide from UDP-MurNAc-pentapeptide onto the lipid carrier undecaprenyl phosphate, yielding undecaprenyl-pyrophosphoryl-MurNAc-pentapeptide, known as lipid I.</text>
</comment>
<dbReference type="PROSITE" id="PS01347">
    <property type="entry name" value="MRAY_1"/>
    <property type="match status" value="1"/>
</dbReference>
<comment type="pathway">
    <text evidence="7">Cell wall biogenesis; peptidoglycan biosynthesis.</text>
</comment>
<dbReference type="GO" id="GO:0009252">
    <property type="term" value="P:peptidoglycan biosynthetic process"/>
    <property type="evidence" value="ECO:0007669"/>
    <property type="project" value="UniProtKB-UniRule"/>
</dbReference>
<gene>
    <name evidence="7" type="primary">mraY</name>
    <name evidence="10" type="ORF">J2S42_002514</name>
</gene>
<dbReference type="GO" id="GO:0051301">
    <property type="term" value="P:cell division"/>
    <property type="evidence" value="ECO:0007669"/>
    <property type="project" value="UniProtKB-KW"/>
</dbReference>
<dbReference type="EMBL" id="JAUSUZ010000001">
    <property type="protein sequence ID" value="MDQ0365845.1"/>
    <property type="molecule type" value="Genomic_DNA"/>
</dbReference>
<dbReference type="GO" id="GO:0008963">
    <property type="term" value="F:phospho-N-acetylmuramoyl-pentapeptide-transferase activity"/>
    <property type="evidence" value="ECO:0007669"/>
    <property type="project" value="UniProtKB-UniRule"/>
</dbReference>
<feature type="transmembrane region" description="Helical" evidence="7">
    <location>
        <begin position="296"/>
        <end position="319"/>
    </location>
</feature>
<evidence type="ECO:0000313" key="11">
    <source>
        <dbReference type="Proteomes" id="UP001240236"/>
    </source>
</evidence>
<comment type="cofactor">
    <cofactor evidence="7 9">
        <name>Mg(2+)</name>
        <dbReference type="ChEBI" id="CHEBI:18420"/>
    </cofactor>
</comment>
<comment type="similarity">
    <text evidence="2 7">Belongs to the glycosyltransferase 4 family. MraY subfamily.</text>
</comment>
<accession>A0AAE3VZI5</accession>
<dbReference type="PANTHER" id="PTHR22926">
    <property type="entry name" value="PHOSPHO-N-ACETYLMURAMOYL-PENTAPEPTIDE-TRANSFERASE"/>
    <property type="match status" value="1"/>
</dbReference>
<proteinExistence type="inferred from homology"/>
<keyword evidence="7 9" id="KW-0460">Magnesium</keyword>
<dbReference type="PANTHER" id="PTHR22926:SF5">
    <property type="entry name" value="PHOSPHO-N-ACETYLMURAMOYL-PENTAPEPTIDE-TRANSFERASE HOMOLOG"/>
    <property type="match status" value="1"/>
</dbReference>
<keyword evidence="7" id="KW-0961">Cell wall biogenesis/degradation</keyword>
<dbReference type="GO" id="GO:0071555">
    <property type="term" value="P:cell wall organization"/>
    <property type="evidence" value="ECO:0007669"/>
    <property type="project" value="UniProtKB-KW"/>
</dbReference>
<dbReference type="EC" id="2.7.8.13" evidence="7 8"/>
<dbReference type="AlphaFoldDB" id="A0AAE3VZI5"/>
<dbReference type="Proteomes" id="UP001240236">
    <property type="component" value="Unassembled WGS sequence"/>
</dbReference>
<keyword evidence="7" id="KW-0132">Cell division</keyword>
<feature type="transmembrane region" description="Helical" evidence="7">
    <location>
        <begin position="125"/>
        <end position="143"/>
    </location>
</feature>
<keyword evidence="7" id="KW-0573">Peptidoglycan synthesis</keyword>
<dbReference type="HAMAP" id="MF_00038">
    <property type="entry name" value="MraY"/>
    <property type="match status" value="1"/>
</dbReference>
<feature type="binding site" evidence="9">
    <location>
        <position position="275"/>
    </location>
    <ligand>
        <name>Mg(2+)</name>
        <dbReference type="ChEBI" id="CHEBI:18420"/>
    </ligand>
</feature>
<dbReference type="InterPro" id="IPR003524">
    <property type="entry name" value="PNAcMuramoyl-5peptid_Trfase"/>
</dbReference>
<evidence type="ECO:0000256" key="7">
    <source>
        <dbReference type="HAMAP-Rule" id="MF_00038"/>
    </source>
</evidence>
<evidence type="ECO:0000256" key="2">
    <source>
        <dbReference type="ARBA" id="ARBA00005583"/>
    </source>
</evidence>
<feature type="transmembrane region" description="Helical" evidence="7">
    <location>
        <begin position="203"/>
        <end position="224"/>
    </location>
</feature>
<evidence type="ECO:0000256" key="1">
    <source>
        <dbReference type="ARBA" id="ARBA00004141"/>
    </source>
</evidence>
<dbReference type="CDD" id="cd06852">
    <property type="entry name" value="GT_MraY"/>
    <property type="match status" value="1"/>
</dbReference>
<feature type="transmembrane region" description="Helical" evidence="7">
    <location>
        <begin position="346"/>
        <end position="366"/>
    </location>
</feature>
<dbReference type="PROSITE" id="PS01348">
    <property type="entry name" value="MRAY_2"/>
    <property type="match status" value="1"/>
</dbReference>
<keyword evidence="7 9" id="KW-0479">Metal-binding</keyword>
<dbReference type="GO" id="GO:0005886">
    <property type="term" value="C:plasma membrane"/>
    <property type="evidence" value="ECO:0007669"/>
    <property type="project" value="UniProtKB-SubCell"/>
</dbReference>
<dbReference type="RefSeq" id="WP_307238730.1">
    <property type="nucleotide sequence ID" value="NZ_JAUSUZ010000001.1"/>
</dbReference>
<reference evidence="10 11" key="1">
    <citation type="submission" date="2023-07" db="EMBL/GenBank/DDBJ databases">
        <title>Sequencing the genomes of 1000 actinobacteria strains.</title>
        <authorList>
            <person name="Klenk H.-P."/>
        </authorList>
    </citation>
    <scope>NUCLEOTIDE SEQUENCE [LARGE SCALE GENOMIC DNA]</scope>
    <source>
        <strain evidence="10 11">DSM 44709</strain>
    </source>
</reference>
<dbReference type="InterPro" id="IPR000715">
    <property type="entry name" value="Glycosyl_transferase_4"/>
</dbReference>
<keyword evidence="3 7" id="KW-0808">Transferase</keyword>
<keyword evidence="7" id="KW-0133">Cell shape</keyword>
<dbReference type="NCBIfam" id="TIGR00445">
    <property type="entry name" value="mraY"/>
    <property type="match status" value="1"/>
</dbReference>
<evidence type="ECO:0000256" key="5">
    <source>
        <dbReference type="ARBA" id="ARBA00022989"/>
    </source>
</evidence>
<keyword evidence="7" id="KW-0131">Cell cycle</keyword>
<dbReference type="InterPro" id="IPR018480">
    <property type="entry name" value="PNAcMuramoyl-5peptid_Trfase_CS"/>
</dbReference>
<feature type="transmembrane region" description="Helical" evidence="7">
    <location>
        <begin position="87"/>
        <end position="105"/>
    </location>
</feature>
<keyword evidence="11" id="KW-1185">Reference proteome</keyword>